<dbReference type="KEGG" id="xau:Xaut_2766"/>
<proteinExistence type="predicted"/>
<protein>
    <submittedName>
        <fullName evidence="2">Uncharacterized protein</fullName>
    </submittedName>
</protein>
<dbReference type="STRING" id="78245.Xaut_2766"/>
<dbReference type="Proteomes" id="UP000002417">
    <property type="component" value="Chromosome"/>
</dbReference>
<dbReference type="EMBL" id="CP000781">
    <property type="protein sequence ID" value="ABS68006.1"/>
    <property type="molecule type" value="Genomic_DNA"/>
</dbReference>
<dbReference type="HOGENOM" id="CLU_2440076_0_0_5"/>
<evidence type="ECO:0000256" key="1">
    <source>
        <dbReference type="SAM" id="MobiDB-lite"/>
    </source>
</evidence>
<organism evidence="2 3">
    <name type="scientific">Xanthobacter autotrophicus (strain ATCC BAA-1158 / Py2)</name>
    <dbReference type="NCBI Taxonomy" id="78245"/>
    <lineage>
        <taxon>Bacteria</taxon>
        <taxon>Pseudomonadati</taxon>
        <taxon>Pseudomonadota</taxon>
        <taxon>Alphaproteobacteria</taxon>
        <taxon>Hyphomicrobiales</taxon>
        <taxon>Xanthobacteraceae</taxon>
        <taxon>Xanthobacter</taxon>
    </lineage>
</organism>
<gene>
    <name evidence="2" type="ordered locus">Xaut_2766</name>
</gene>
<name>A7IJ13_XANP2</name>
<dbReference type="AlphaFoldDB" id="A7IJ13"/>
<evidence type="ECO:0000313" key="2">
    <source>
        <dbReference type="EMBL" id="ABS68006.1"/>
    </source>
</evidence>
<feature type="region of interest" description="Disordered" evidence="1">
    <location>
        <begin position="1"/>
        <end position="56"/>
    </location>
</feature>
<dbReference type="OrthoDB" id="9789585at2"/>
<reference evidence="2 3" key="1">
    <citation type="submission" date="2007-07" db="EMBL/GenBank/DDBJ databases">
        <title>Complete sequence of chromosome of Xanthobacter autotrophicus Py2.</title>
        <authorList>
            <consortium name="US DOE Joint Genome Institute"/>
            <person name="Copeland A."/>
            <person name="Lucas S."/>
            <person name="Lapidus A."/>
            <person name="Barry K."/>
            <person name="Glavina del Rio T."/>
            <person name="Hammon N."/>
            <person name="Israni S."/>
            <person name="Dalin E."/>
            <person name="Tice H."/>
            <person name="Pitluck S."/>
            <person name="Sims D."/>
            <person name="Brettin T."/>
            <person name="Bruce D."/>
            <person name="Detter J.C."/>
            <person name="Han C."/>
            <person name="Tapia R."/>
            <person name="Brainard J."/>
            <person name="Schmutz J."/>
            <person name="Larimer F."/>
            <person name="Land M."/>
            <person name="Hauser L."/>
            <person name="Kyrpides N."/>
            <person name="Kim E."/>
            <person name="Ensigns S.A."/>
            <person name="Richardson P."/>
        </authorList>
    </citation>
    <scope>NUCLEOTIDE SEQUENCE [LARGE SCALE GENOMIC DNA]</scope>
    <source>
        <strain evidence="3">ATCC BAA-1158 / Py2</strain>
    </source>
</reference>
<evidence type="ECO:0000313" key="3">
    <source>
        <dbReference type="Proteomes" id="UP000002417"/>
    </source>
</evidence>
<sequence length="90" mass="9841">MSRHGESRPLAGQPLTHGPQPAPRAPGPEGAGLPLEAGDTGLLHTADDVRRSPYQQVGDRHAAFRRFLDWEIALSHQIDRDDTVAFKLLP</sequence>
<accession>A7IJ13</accession>
<feature type="compositionally biased region" description="Low complexity" evidence="1">
    <location>
        <begin position="27"/>
        <end position="38"/>
    </location>
</feature>
<keyword evidence="3" id="KW-1185">Reference proteome</keyword>